<gene>
    <name evidence="12" type="primary">LOC101235282</name>
</gene>
<evidence type="ECO:0000313" key="11">
    <source>
        <dbReference type="Proteomes" id="UP001652625"/>
    </source>
</evidence>
<dbReference type="GeneID" id="101235282"/>
<reference evidence="12" key="1">
    <citation type="submission" date="2025-08" db="UniProtKB">
        <authorList>
            <consortium name="RefSeq"/>
        </authorList>
    </citation>
    <scope>IDENTIFICATION</scope>
</reference>
<name>A0ABM4BHG6_HYDVU</name>
<dbReference type="InterPro" id="IPR039899">
    <property type="entry name" value="BET1_SNARE"/>
</dbReference>
<evidence type="ECO:0000313" key="12">
    <source>
        <dbReference type="RefSeq" id="XP_065648464.1"/>
    </source>
</evidence>
<dbReference type="CDD" id="cd15853">
    <property type="entry name" value="SNARE_Bet1"/>
    <property type="match status" value="1"/>
</dbReference>
<keyword evidence="4" id="KW-0653">Protein transport</keyword>
<feature type="transmembrane region" description="Helical" evidence="9">
    <location>
        <begin position="92"/>
        <end position="114"/>
    </location>
</feature>
<dbReference type="SMART" id="SM00397">
    <property type="entry name" value="t_SNARE"/>
    <property type="match status" value="1"/>
</dbReference>
<dbReference type="RefSeq" id="XP_065648464.1">
    <property type="nucleotide sequence ID" value="XM_065792392.1"/>
</dbReference>
<keyword evidence="7 9" id="KW-0472">Membrane</keyword>
<keyword evidence="6" id="KW-0333">Golgi apparatus</keyword>
<dbReference type="PANTHER" id="PTHR12791">
    <property type="entry name" value="GOLGI SNARE BET1-RELATED"/>
    <property type="match status" value="1"/>
</dbReference>
<keyword evidence="11" id="KW-1185">Reference proteome</keyword>
<feature type="domain" description="T-SNARE coiled-coil homology" evidence="10">
    <location>
        <begin position="20"/>
        <end position="82"/>
    </location>
</feature>
<dbReference type="PROSITE" id="PS50192">
    <property type="entry name" value="T_SNARE"/>
    <property type="match status" value="1"/>
</dbReference>
<evidence type="ECO:0000256" key="6">
    <source>
        <dbReference type="ARBA" id="ARBA00023034"/>
    </source>
</evidence>
<evidence type="ECO:0000256" key="1">
    <source>
        <dbReference type="ARBA" id="ARBA00004394"/>
    </source>
</evidence>
<evidence type="ECO:0000256" key="9">
    <source>
        <dbReference type="SAM" id="Phobius"/>
    </source>
</evidence>
<evidence type="ECO:0000256" key="5">
    <source>
        <dbReference type="ARBA" id="ARBA00022989"/>
    </source>
</evidence>
<keyword evidence="2" id="KW-0813">Transport</keyword>
<comment type="subcellular location">
    <subcellularLocation>
        <location evidence="8">Endomembrane system</location>
        <topology evidence="8">Single-pass type IV membrane protein</topology>
    </subcellularLocation>
    <subcellularLocation>
        <location evidence="1">Golgi apparatus membrane</location>
    </subcellularLocation>
</comment>
<sequence length="116" mass="13008">MTSWKARGTSSYHKLPNDESILHDENDRMVSNLSTKISTLKNIAIEIDKEAKYQNEFVGGMAEDFDSAGGFLGSTMKRLNTLVSSSSSNRKLMCYLIIVLVGTFFVLYFITGILRK</sequence>
<evidence type="ECO:0000259" key="10">
    <source>
        <dbReference type="PROSITE" id="PS50192"/>
    </source>
</evidence>
<evidence type="ECO:0000256" key="4">
    <source>
        <dbReference type="ARBA" id="ARBA00022927"/>
    </source>
</evidence>
<dbReference type="InterPro" id="IPR000727">
    <property type="entry name" value="T_SNARE_dom"/>
</dbReference>
<accession>A0ABM4BHG6</accession>
<keyword evidence="3 9" id="KW-0812">Transmembrane</keyword>
<evidence type="ECO:0000256" key="8">
    <source>
        <dbReference type="ARBA" id="ARBA00046280"/>
    </source>
</evidence>
<dbReference type="Gene3D" id="1.20.5.110">
    <property type="match status" value="1"/>
</dbReference>
<evidence type="ECO:0000256" key="7">
    <source>
        <dbReference type="ARBA" id="ARBA00023136"/>
    </source>
</evidence>
<evidence type="ECO:0000256" key="3">
    <source>
        <dbReference type="ARBA" id="ARBA00022692"/>
    </source>
</evidence>
<keyword evidence="5 9" id="KW-1133">Transmembrane helix</keyword>
<evidence type="ECO:0000256" key="2">
    <source>
        <dbReference type="ARBA" id="ARBA00022448"/>
    </source>
</evidence>
<organism evidence="11 12">
    <name type="scientific">Hydra vulgaris</name>
    <name type="common">Hydra</name>
    <name type="synonym">Hydra attenuata</name>
    <dbReference type="NCBI Taxonomy" id="6087"/>
    <lineage>
        <taxon>Eukaryota</taxon>
        <taxon>Metazoa</taxon>
        <taxon>Cnidaria</taxon>
        <taxon>Hydrozoa</taxon>
        <taxon>Hydroidolina</taxon>
        <taxon>Anthoathecata</taxon>
        <taxon>Aplanulata</taxon>
        <taxon>Hydridae</taxon>
        <taxon>Hydra</taxon>
    </lineage>
</organism>
<protein>
    <submittedName>
        <fullName evidence="12">BET1-like protein isoform X2</fullName>
    </submittedName>
</protein>
<dbReference type="Proteomes" id="UP001652625">
    <property type="component" value="Chromosome 03"/>
</dbReference>
<proteinExistence type="predicted"/>
<dbReference type="SUPFAM" id="SSF58038">
    <property type="entry name" value="SNARE fusion complex"/>
    <property type="match status" value="1"/>
</dbReference>